<feature type="region of interest" description="Disordered" evidence="1">
    <location>
        <begin position="390"/>
        <end position="532"/>
    </location>
</feature>
<feature type="region of interest" description="Disordered" evidence="1">
    <location>
        <begin position="130"/>
        <end position="360"/>
    </location>
</feature>
<feature type="compositionally biased region" description="Basic and acidic residues" evidence="1">
    <location>
        <begin position="452"/>
        <end position="462"/>
    </location>
</feature>
<feature type="compositionally biased region" description="Polar residues" evidence="1">
    <location>
        <begin position="325"/>
        <end position="345"/>
    </location>
</feature>
<feature type="compositionally biased region" description="Basic and acidic residues" evidence="1">
    <location>
        <begin position="420"/>
        <end position="432"/>
    </location>
</feature>
<feature type="compositionally biased region" description="Polar residues" evidence="1">
    <location>
        <begin position="268"/>
        <end position="289"/>
    </location>
</feature>
<dbReference type="PROSITE" id="PS51257">
    <property type="entry name" value="PROKAR_LIPOPROTEIN"/>
    <property type="match status" value="1"/>
</dbReference>
<feature type="compositionally biased region" description="Basic and acidic residues" evidence="1">
    <location>
        <begin position="163"/>
        <end position="194"/>
    </location>
</feature>
<evidence type="ECO:0000313" key="2">
    <source>
        <dbReference type="EMBL" id="KAJ8563083.1"/>
    </source>
</evidence>
<evidence type="ECO:0000313" key="3">
    <source>
        <dbReference type="Proteomes" id="UP001152561"/>
    </source>
</evidence>
<dbReference type="PANTHER" id="PTHR47286:SF2">
    <property type="entry name" value="F3I6.9 PROTEIN"/>
    <property type="match status" value="1"/>
</dbReference>
<evidence type="ECO:0000256" key="1">
    <source>
        <dbReference type="SAM" id="MobiDB-lite"/>
    </source>
</evidence>
<gene>
    <name evidence="2" type="ORF">K7X08_031535</name>
</gene>
<dbReference type="Proteomes" id="UP001152561">
    <property type="component" value="Unassembled WGS sequence"/>
</dbReference>
<keyword evidence="3" id="KW-1185">Reference proteome</keyword>
<feature type="compositionally biased region" description="Basic and acidic residues" evidence="1">
    <location>
        <begin position="472"/>
        <end position="486"/>
    </location>
</feature>
<organism evidence="2 3">
    <name type="scientific">Anisodus acutangulus</name>
    <dbReference type="NCBI Taxonomy" id="402998"/>
    <lineage>
        <taxon>Eukaryota</taxon>
        <taxon>Viridiplantae</taxon>
        <taxon>Streptophyta</taxon>
        <taxon>Embryophyta</taxon>
        <taxon>Tracheophyta</taxon>
        <taxon>Spermatophyta</taxon>
        <taxon>Magnoliopsida</taxon>
        <taxon>eudicotyledons</taxon>
        <taxon>Gunneridae</taxon>
        <taxon>Pentapetalae</taxon>
        <taxon>asterids</taxon>
        <taxon>lamiids</taxon>
        <taxon>Solanales</taxon>
        <taxon>Solanaceae</taxon>
        <taxon>Solanoideae</taxon>
        <taxon>Hyoscyameae</taxon>
        <taxon>Anisodus</taxon>
    </lineage>
</organism>
<feature type="compositionally biased region" description="Basic and acidic residues" evidence="1">
    <location>
        <begin position="203"/>
        <end position="212"/>
    </location>
</feature>
<protein>
    <recommendedName>
        <fullName evidence="4">TPX2 C-terminal domain-containing protein</fullName>
    </recommendedName>
</protein>
<accession>A0A9Q1MLJ3</accession>
<feature type="compositionally biased region" description="Low complexity" evidence="1">
    <location>
        <begin position="314"/>
        <end position="324"/>
    </location>
</feature>
<comment type="caution">
    <text evidence="2">The sequence shown here is derived from an EMBL/GenBank/DDBJ whole genome shotgun (WGS) entry which is preliminary data.</text>
</comment>
<feature type="compositionally biased region" description="Polar residues" evidence="1">
    <location>
        <begin position="520"/>
        <end position="532"/>
    </location>
</feature>
<feature type="compositionally biased region" description="Polar residues" evidence="1">
    <location>
        <begin position="299"/>
        <end position="313"/>
    </location>
</feature>
<dbReference type="AlphaFoldDB" id="A0A9Q1MLJ3"/>
<reference evidence="3" key="1">
    <citation type="journal article" date="2023" name="Proc. Natl. Acad. Sci. U.S.A.">
        <title>Genomic and structural basis for evolution of tropane alkaloid biosynthesis.</title>
        <authorList>
            <person name="Wanga Y.-J."/>
            <person name="Taina T."/>
            <person name="Yua J.-Y."/>
            <person name="Lia J."/>
            <person name="Xua B."/>
            <person name="Chenc J."/>
            <person name="D'Auriad J.C."/>
            <person name="Huanga J.-P."/>
            <person name="Huanga S.-X."/>
        </authorList>
    </citation>
    <scope>NUCLEOTIDE SEQUENCE [LARGE SCALE GENOMIC DNA]</scope>
    <source>
        <strain evidence="3">cv. KIB-2019</strain>
    </source>
</reference>
<dbReference type="PANTHER" id="PTHR47286">
    <property type="entry name" value="F3I6.9 PROTEIN"/>
    <property type="match status" value="1"/>
</dbReference>
<name>A0A9Q1MLJ3_9SOLA</name>
<dbReference type="EMBL" id="JAJAGQ010000005">
    <property type="protein sequence ID" value="KAJ8563083.1"/>
    <property type="molecule type" value="Genomic_DNA"/>
</dbReference>
<proteinExistence type="predicted"/>
<feature type="region of interest" description="Disordered" evidence="1">
    <location>
        <begin position="546"/>
        <end position="568"/>
    </location>
</feature>
<feature type="compositionally biased region" description="Polar residues" evidence="1">
    <location>
        <begin position="433"/>
        <end position="450"/>
    </location>
</feature>
<evidence type="ECO:0008006" key="4">
    <source>
        <dbReference type="Google" id="ProtNLM"/>
    </source>
</evidence>
<sequence length="607" mass="66681">MTSIYTKQGSVENTAHGHTLTGCNCPTLLSVSISLISLFSGFINCTLQIELNKMGDTLEVSVSFGRYENDDALSWEKWSSFSPNKYLEEAEKCKTSGSVAQKKAYFEAHYKKIAAQKLEQIEKEKKEQLEQAKQIESLDEPPFQDHSEITEVSDSRFGLSNGEDEKTRADVNNSDHVDEPKDDVFVDVKDKEGPILETSDNGEVPKVEDNLKEIPQVDNEAKSSSAKKSKTPKPNLKNTARKVHPTTEDRISAGTKKKPVSPVTKSSRISTPTSKPLPTSKIISSSQPSMKKVNGVSYPRSSNAPVVQSNKVLSRSLNSPSQSSIKNLNGSTLQRSKNSSTSMHMSLSLGPPPNSTASTTTMRKSMIMERMGDKDIVKRAFKAFQNSFNQGKPEVDTRYSGSKKVLPKGSEQKISASPTPRKEVERLKKTSDKVISQKCQSGTRSNSLSSGARKDAGIERKKANTVRPAGTRTDRSTDKLKEDITKSKIHGPGSNRVPLWQCKKLTPKKFVSRPKPTAPKETTTSNVSDESLSTFDLSGDMVEVEENDKDPEVSSHNLGAEEGNKVESGKIEAQNVQFTPSEGALKDQVLEVEKVKELLLNQVTALP</sequence>
<dbReference type="OrthoDB" id="621651at2759"/>